<dbReference type="EMBL" id="CM009296">
    <property type="protein sequence ID" value="KAI9391090.1"/>
    <property type="molecule type" value="Genomic_DNA"/>
</dbReference>
<accession>A0ACC0SP89</accession>
<organism evidence="1 2">
    <name type="scientific">Populus trichocarpa</name>
    <name type="common">Western balsam poplar</name>
    <name type="synonym">Populus balsamifera subsp. trichocarpa</name>
    <dbReference type="NCBI Taxonomy" id="3694"/>
    <lineage>
        <taxon>Eukaryota</taxon>
        <taxon>Viridiplantae</taxon>
        <taxon>Streptophyta</taxon>
        <taxon>Embryophyta</taxon>
        <taxon>Tracheophyta</taxon>
        <taxon>Spermatophyta</taxon>
        <taxon>Magnoliopsida</taxon>
        <taxon>eudicotyledons</taxon>
        <taxon>Gunneridae</taxon>
        <taxon>Pentapetalae</taxon>
        <taxon>rosids</taxon>
        <taxon>fabids</taxon>
        <taxon>Malpighiales</taxon>
        <taxon>Salicaceae</taxon>
        <taxon>Saliceae</taxon>
        <taxon>Populus</taxon>
    </lineage>
</organism>
<proteinExistence type="predicted"/>
<reference evidence="1 2" key="1">
    <citation type="journal article" date="2006" name="Science">
        <title>The genome of black cottonwood, Populus trichocarpa (Torr. &amp; Gray).</title>
        <authorList>
            <person name="Tuskan G.A."/>
            <person name="Difazio S."/>
            <person name="Jansson S."/>
            <person name="Bohlmann J."/>
            <person name="Grigoriev I."/>
            <person name="Hellsten U."/>
            <person name="Putnam N."/>
            <person name="Ralph S."/>
            <person name="Rombauts S."/>
            <person name="Salamov A."/>
            <person name="Schein J."/>
            <person name="Sterck L."/>
            <person name="Aerts A."/>
            <person name="Bhalerao R.R."/>
            <person name="Bhalerao R.P."/>
            <person name="Blaudez D."/>
            <person name="Boerjan W."/>
            <person name="Brun A."/>
            <person name="Brunner A."/>
            <person name="Busov V."/>
            <person name="Campbell M."/>
            <person name="Carlson J."/>
            <person name="Chalot M."/>
            <person name="Chapman J."/>
            <person name="Chen G.L."/>
            <person name="Cooper D."/>
            <person name="Coutinho P.M."/>
            <person name="Couturier J."/>
            <person name="Covert S."/>
            <person name="Cronk Q."/>
            <person name="Cunningham R."/>
            <person name="Davis J."/>
            <person name="Degroeve S."/>
            <person name="Dejardin A."/>
            <person name="Depamphilis C."/>
            <person name="Detter J."/>
            <person name="Dirks B."/>
            <person name="Dubchak I."/>
            <person name="Duplessis S."/>
            <person name="Ehlting J."/>
            <person name="Ellis B."/>
            <person name="Gendler K."/>
            <person name="Goodstein D."/>
            <person name="Gribskov M."/>
            <person name="Grimwood J."/>
            <person name="Groover A."/>
            <person name="Gunter L."/>
            <person name="Hamberger B."/>
            <person name="Heinze B."/>
            <person name="Helariutta Y."/>
            <person name="Henrissat B."/>
            <person name="Holligan D."/>
            <person name="Holt R."/>
            <person name="Huang W."/>
            <person name="Islam-Faridi N."/>
            <person name="Jones S."/>
            <person name="Jones-Rhoades M."/>
            <person name="Jorgensen R."/>
            <person name="Joshi C."/>
            <person name="Kangasjarvi J."/>
            <person name="Karlsson J."/>
            <person name="Kelleher C."/>
            <person name="Kirkpatrick R."/>
            <person name="Kirst M."/>
            <person name="Kohler A."/>
            <person name="Kalluri U."/>
            <person name="Larimer F."/>
            <person name="Leebens-Mack J."/>
            <person name="Leple J.C."/>
            <person name="Locascio P."/>
            <person name="Lou Y."/>
            <person name="Lucas S."/>
            <person name="Martin F."/>
            <person name="Montanini B."/>
            <person name="Napoli C."/>
            <person name="Nelson D.R."/>
            <person name="Nelson C."/>
            <person name="Nieminen K."/>
            <person name="Nilsson O."/>
            <person name="Pereda V."/>
            <person name="Peter G."/>
            <person name="Philippe R."/>
            <person name="Pilate G."/>
            <person name="Poliakov A."/>
            <person name="Razumovskaya J."/>
            <person name="Richardson P."/>
            <person name="Rinaldi C."/>
            <person name="Ritland K."/>
            <person name="Rouze P."/>
            <person name="Ryaboy D."/>
            <person name="Schmutz J."/>
            <person name="Schrader J."/>
            <person name="Segerman B."/>
            <person name="Shin H."/>
            <person name="Siddiqui A."/>
            <person name="Sterky F."/>
            <person name="Terry A."/>
            <person name="Tsai C.J."/>
            <person name="Uberbacher E."/>
            <person name="Unneberg P."/>
            <person name="Vahala J."/>
            <person name="Wall K."/>
            <person name="Wessler S."/>
            <person name="Yang G."/>
            <person name="Yin T."/>
            <person name="Douglas C."/>
            <person name="Marra M."/>
            <person name="Sandberg G."/>
            <person name="Van de Peer Y."/>
            <person name="Rokhsar D."/>
        </authorList>
    </citation>
    <scope>NUCLEOTIDE SEQUENCE [LARGE SCALE GENOMIC DNA]</scope>
    <source>
        <strain evidence="2">cv. Nisqually</strain>
    </source>
</reference>
<evidence type="ECO:0000313" key="2">
    <source>
        <dbReference type="Proteomes" id="UP000006729"/>
    </source>
</evidence>
<name>A0ACC0SP89_POPTR</name>
<gene>
    <name evidence="1" type="ORF">POPTR_007G042350v4</name>
</gene>
<sequence length="61" mass="6892">MLRRKSKRGESSGLTSKTDTKIMDSCPKIARNEGRKTGKKLLLVITTTVQHSKKQMIKLSF</sequence>
<dbReference type="Proteomes" id="UP000006729">
    <property type="component" value="Chromosome 7"/>
</dbReference>
<comment type="caution">
    <text evidence="1">The sequence shown here is derived from an EMBL/GenBank/DDBJ whole genome shotgun (WGS) entry which is preliminary data.</text>
</comment>
<protein>
    <submittedName>
        <fullName evidence="1">Uncharacterized protein</fullName>
    </submittedName>
</protein>
<keyword evidence="2" id="KW-1185">Reference proteome</keyword>
<evidence type="ECO:0000313" key="1">
    <source>
        <dbReference type="EMBL" id="KAI9391090.1"/>
    </source>
</evidence>